<dbReference type="Gene3D" id="3.30.1360.180">
    <property type="match status" value="1"/>
</dbReference>
<sequence length="428" mass="47856">MKQFVICFAALVNILPVIAVVLSQETQQLLLVSFDGFRWDYLDKVDTPNFDRMARRGVKAKYMTPAFPTLTLPAHHTIATGLYPESHGVVHNIMYDPDLNETITRETRNESKWWDTGPHPYGLQPGRKSATFNYYGGEVKIKNYTATYFVSEDPVNSSVTREEGVKAAIAWLTEGVAFVAVHFSEPDHVGHAYGPDSDEVKQQITNADETLGRLLDKIEASQLSNKVNIIVTSDHGMANIYRDKKVQLYDFINPDDVTYIVANYGPLAMILPREGRLEPVLQLLQNASVHMKVYRKENVPNRLHFSSNNRILPIIAMTEDPWEIFTVFDGTKLEAGGHGFDNDDVNMRTIFLAEGPSFKKNLIVDPFESVQLYELMCHVIGLNPAPNNGSLEVLRSMLLDSETNAAVLAGTANALAGFIACGLIWILH</sequence>
<dbReference type="SUPFAM" id="SSF53649">
    <property type="entry name" value="Alkaline phosphatase-like"/>
    <property type="match status" value="1"/>
</dbReference>
<dbReference type="PANTHER" id="PTHR10151">
    <property type="entry name" value="ECTONUCLEOTIDE PYROPHOSPHATASE/PHOSPHODIESTERASE"/>
    <property type="match status" value="1"/>
</dbReference>
<evidence type="ECO:0000313" key="3">
    <source>
        <dbReference type="Proteomes" id="UP000085678"/>
    </source>
</evidence>
<dbReference type="InterPro" id="IPR017850">
    <property type="entry name" value="Alkaline_phosphatase_core_sf"/>
</dbReference>
<protein>
    <submittedName>
        <fullName evidence="4">Ectonucleotide pyrophosphatase/phosphodiesterase family member 7</fullName>
    </submittedName>
</protein>
<gene>
    <name evidence="4" type="primary">LOC106167338</name>
</gene>
<feature type="chain" id="PRO_5010168136" evidence="2">
    <location>
        <begin position="20"/>
        <end position="428"/>
    </location>
</feature>
<dbReference type="AlphaFoldDB" id="A0A1S3ITY0"/>
<keyword evidence="1" id="KW-0812">Transmembrane</keyword>
<dbReference type="KEGG" id="lak:106167338"/>
<dbReference type="GeneID" id="106167338"/>
<dbReference type="OrthoDB" id="415411at2759"/>
<feature type="signal peptide" evidence="2">
    <location>
        <begin position="1"/>
        <end position="19"/>
    </location>
</feature>
<keyword evidence="3" id="KW-1185">Reference proteome</keyword>
<dbReference type="Gene3D" id="3.40.720.10">
    <property type="entry name" value="Alkaline Phosphatase, subunit A"/>
    <property type="match status" value="1"/>
</dbReference>
<name>A0A1S3ITY0_LINAN</name>
<dbReference type="InParanoid" id="A0A1S3ITY0"/>
<keyword evidence="1" id="KW-1133">Transmembrane helix</keyword>
<evidence type="ECO:0000256" key="1">
    <source>
        <dbReference type="SAM" id="Phobius"/>
    </source>
</evidence>
<dbReference type="InterPro" id="IPR002591">
    <property type="entry name" value="Phosphodiest/P_Trfase"/>
</dbReference>
<keyword evidence="2" id="KW-0732">Signal</keyword>
<reference evidence="4" key="1">
    <citation type="submission" date="2025-08" db="UniProtKB">
        <authorList>
            <consortium name="RefSeq"/>
        </authorList>
    </citation>
    <scope>IDENTIFICATION</scope>
    <source>
        <tissue evidence="4">Gonads</tissue>
    </source>
</reference>
<dbReference type="Proteomes" id="UP000085678">
    <property type="component" value="Unplaced"/>
</dbReference>
<dbReference type="RefSeq" id="XP_013401538.1">
    <property type="nucleotide sequence ID" value="XM_013546084.1"/>
</dbReference>
<dbReference type="Pfam" id="PF01663">
    <property type="entry name" value="Phosphodiest"/>
    <property type="match status" value="1"/>
</dbReference>
<proteinExistence type="predicted"/>
<keyword evidence="1" id="KW-0472">Membrane</keyword>
<feature type="transmembrane region" description="Helical" evidence="1">
    <location>
        <begin position="405"/>
        <end position="427"/>
    </location>
</feature>
<accession>A0A1S3ITY0</accession>
<organism evidence="3 4">
    <name type="scientific">Lingula anatina</name>
    <name type="common">Brachiopod</name>
    <name type="synonym">Lingula unguis</name>
    <dbReference type="NCBI Taxonomy" id="7574"/>
    <lineage>
        <taxon>Eukaryota</taxon>
        <taxon>Metazoa</taxon>
        <taxon>Spiralia</taxon>
        <taxon>Lophotrochozoa</taxon>
        <taxon>Brachiopoda</taxon>
        <taxon>Linguliformea</taxon>
        <taxon>Lingulata</taxon>
        <taxon>Lingulida</taxon>
        <taxon>Linguloidea</taxon>
        <taxon>Lingulidae</taxon>
        <taxon>Lingula</taxon>
    </lineage>
</organism>
<dbReference type="PANTHER" id="PTHR10151:SF126">
    <property type="entry name" value="ECTONUCLEOTIDE PYROPHOSPHATASE_PHOSPHODIESTERASE FAMILY MEMBER 7-LIKE"/>
    <property type="match status" value="1"/>
</dbReference>
<dbReference type="CDD" id="cd16018">
    <property type="entry name" value="Enpp"/>
    <property type="match status" value="1"/>
</dbReference>
<evidence type="ECO:0000256" key="2">
    <source>
        <dbReference type="SAM" id="SignalP"/>
    </source>
</evidence>
<dbReference type="STRING" id="7574.A0A1S3ITY0"/>
<evidence type="ECO:0000313" key="4">
    <source>
        <dbReference type="RefSeq" id="XP_013401538.1"/>
    </source>
</evidence>